<keyword evidence="4" id="KW-1185">Reference proteome</keyword>
<proteinExistence type="predicted"/>
<evidence type="ECO:0000313" key="3">
    <source>
        <dbReference type="EMBL" id="ROL47541.1"/>
    </source>
</evidence>
<dbReference type="InterPro" id="IPR038827">
    <property type="entry name" value="CCDC152"/>
</dbReference>
<gene>
    <name evidence="3" type="ORF">DPX16_13256</name>
</gene>
<dbReference type="Proteomes" id="UP000281406">
    <property type="component" value="Unassembled WGS sequence"/>
</dbReference>
<evidence type="ECO:0000256" key="2">
    <source>
        <dbReference type="SAM" id="MobiDB-lite"/>
    </source>
</evidence>
<sequence length="251" mass="29717">MKKLTAVDLTKLVKDFIQLEHKITEMKGENNTLEIQLDETSRFLKLAQNKEKQLTEERDGLLETVKGLQHTLQQQCDLRVENERLKNEALQMKKENEAQIEESKTQLQRLAAEMKALQVQHQRELEDCDKETQRKLDAKDTELKVAHERNECTLEEMRRQMREKEKEKQSQIIKLQMEFGAKLARAQSMSARSQPQTQASAPHPQNIFKRKLQFIQDEKNKEIEALRQRVKELEQQSLYGLMDPRLKRRKN</sequence>
<protein>
    <submittedName>
        <fullName evidence="3">Coiled-coil domain-containing protein 152</fullName>
    </submittedName>
</protein>
<dbReference type="PANTHER" id="PTHR35253:SF1">
    <property type="entry name" value="COILED-COIL DOMAIN-CONTAINING PROTEIN 152"/>
    <property type="match status" value="1"/>
</dbReference>
<accession>A0A3N0YNT3</accession>
<name>A0A3N0YNT3_ANAGA</name>
<keyword evidence="1" id="KW-0175">Coiled coil</keyword>
<evidence type="ECO:0000313" key="4">
    <source>
        <dbReference type="Proteomes" id="UP000281406"/>
    </source>
</evidence>
<evidence type="ECO:0000256" key="1">
    <source>
        <dbReference type="SAM" id="Coils"/>
    </source>
</evidence>
<feature type="compositionally biased region" description="Polar residues" evidence="2">
    <location>
        <begin position="187"/>
        <end position="200"/>
    </location>
</feature>
<feature type="coiled-coil region" evidence="1">
    <location>
        <begin position="16"/>
        <end position="178"/>
    </location>
</feature>
<dbReference type="AlphaFoldDB" id="A0A3N0YNT3"/>
<dbReference type="EMBL" id="RJVU01035392">
    <property type="protein sequence ID" value="ROL47541.1"/>
    <property type="molecule type" value="Genomic_DNA"/>
</dbReference>
<dbReference type="OrthoDB" id="10053382at2759"/>
<dbReference type="PANTHER" id="PTHR35253">
    <property type="entry name" value="COILED-COIL DOMAIN-CONTAINING PROTEIN 152"/>
    <property type="match status" value="1"/>
</dbReference>
<reference evidence="3 4" key="1">
    <citation type="submission" date="2018-10" db="EMBL/GenBank/DDBJ databases">
        <title>Genome assembly for a Yunnan-Guizhou Plateau 3E fish, Anabarilius grahami (Regan), and its evolutionary and genetic applications.</title>
        <authorList>
            <person name="Jiang W."/>
        </authorList>
    </citation>
    <scope>NUCLEOTIDE SEQUENCE [LARGE SCALE GENOMIC DNA]</scope>
    <source>
        <strain evidence="3">AG-KIZ</strain>
        <tissue evidence="3">Muscle</tissue>
    </source>
</reference>
<comment type="caution">
    <text evidence="3">The sequence shown here is derived from an EMBL/GenBank/DDBJ whole genome shotgun (WGS) entry which is preliminary data.</text>
</comment>
<feature type="region of interest" description="Disordered" evidence="2">
    <location>
        <begin position="184"/>
        <end position="209"/>
    </location>
</feature>
<organism evidence="3 4">
    <name type="scientific">Anabarilius grahami</name>
    <name type="common">Kanglang fish</name>
    <name type="synonym">Barilius grahami</name>
    <dbReference type="NCBI Taxonomy" id="495550"/>
    <lineage>
        <taxon>Eukaryota</taxon>
        <taxon>Metazoa</taxon>
        <taxon>Chordata</taxon>
        <taxon>Craniata</taxon>
        <taxon>Vertebrata</taxon>
        <taxon>Euteleostomi</taxon>
        <taxon>Actinopterygii</taxon>
        <taxon>Neopterygii</taxon>
        <taxon>Teleostei</taxon>
        <taxon>Ostariophysi</taxon>
        <taxon>Cypriniformes</taxon>
        <taxon>Xenocyprididae</taxon>
        <taxon>Xenocypridinae</taxon>
        <taxon>Xenocypridinae incertae sedis</taxon>
        <taxon>Anabarilius</taxon>
    </lineage>
</organism>